<accession>A0AAJ6B478</accession>
<protein>
    <submittedName>
        <fullName evidence="1">Uncharacterized protein</fullName>
    </submittedName>
</protein>
<dbReference type="AlphaFoldDB" id="A0AAJ6B478"/>
<gene>
    <name evidence="1" type="ORF">P0Y48_01390</name>
</gene>
<dbReference type="EMBL" id="CP119321">
    <property type="protein sequence ID" value="WEK13894.1"/>
    <property type="molecule type" value="Genomic_DNA"/>
</dbReference>
<sequence length="168" mass="19340">MSWDWLGPTIAVVAALFTGWQACEARRARSDAKRSATEAEAHERRAVEADERIAAAMEDMAARARRDDEDRAKYRNPWTMMPQYVKSGKSFKFHLGGDETVSDVRIEIDDHHTRTSKFRFVKPDAETMRPCESVTLNWWQSMAASQISAELRWERPNGEKHHSVMTLD</sequence>
<dbReference type="Proteomes" id="UP001213972">
    <property type="component" value="Chromosome"/>
</dbReference>
<evidence type="ECO:0000313" key="1">
    <source>
        <dbReference type="EMBL" id="WEK13894.1"/>
    </source>
</evidence>
<reference evidence="1" key="1">
    <citation type="submission" date="2023-03" db="EMBL/GenBank/DDBJ databases">
        <title>Andean soil-derived lignocellulolytic bacterial consortium as a source of novel taxa and putative plastic-active enzymes.</title>
        <authorList>
            <person name="Diaz-Garcia L."/>
            <person name="Chuvochina M."/>
            <person name="Feuerriegel G."/>
            <person name="Bunk B."/>
            <person name="Sproer C."/>
            <person name="Streit W.R."/>
            <person name="Rodriguez L.M."/>
            <person name="Overmann J."/>
            <person name="Jimenez D.J."/>
        </authorList>
    </citation>
    <scope>NUCLEOTIDE SEQUENCE</scope>
    <source>
        <strain evidence="1">MAG 4610</strain>
    </source>
</reference>
<proteinExistence type="predicted"/>
<organism evidence="1 2">
    <name type="scientific">Candidatus Microbacterium phytovorans</name>
    <dbReference type="NCBI Taxonomy" id="3121374"/>
    <lineage>
        <taxon>Bacteria</taxon>
        <taxon>Bacillati</taxon>
        <taxon>Actinomycetota</taxon>
        <taxon>Actinomycetes</taxon>
        <taxon>Micrococcales</taxon>
        <taxon>Microbacteriaceae</taxon>
        <taxon>Microbacterium</taxon>
    </lineage>
</organism>
<evidence type="ECO:0000313" key="2">
    <source>
        <dbReference type="Proteomes" id="UP001213972"/>
    </source>
</evidence>
<name>A0AAJ6B478_9MICO</name>